<dbReference type="InterPro" id="IPR038071">
    <property type="entry name" value="UROD/MetE-like_sf"/>
</dbReference>
<reference evidence="2" key="1">
    <citation type="submission" date="2013-08" db="EMBL/GenBank/DDBJ databases">
        <authorList>
            <person name="Mendez C."/>
            <person name="Richter M."/>
            <person name="Ferrer M."/>
            <person name="Sanchez J."/>
        </authorList>
    </citation>
    <scope>NUCLEOTIDE SEQUENCE</scope>
</reference>
<comment type="caution">
    <text evidence="2">The sequence shown here is derived from an EMBL/GenBank/DDBJ whole genome shotgun (WGS) entry which is preliminary data.</text>
</comment>
<dbReference type="AlphaFoldDB" id="T1BXE2"/>
<evidence type="ECO:0000259" key="1">
    <source>
        <dbReference type="Pfam" id="PF08267"/>
    </source>
</evidence>
<name>T1BXE2_9ZZZZ</name>
<protein>
    <submittedName>
        <fullName evidence="2">Protein containing Cobalamin (Vitamin B12)-independent methionine synthase MetE</fullName>
    </submittedName>
</protein>
<reference evidence="2" key="2">
    <citation type="journal article" date="2014" name="ISME J.">
        <title>Microbial stratification in low pH oxic and suboxic macroscopic growths along an acid mine drainage.</title>
        <authorList>
            <person name="Mendez-Garcia C."/>
            <person name="Mesa V."/>
            <person name="Sprenger R.R."/>
            <person name="Richter M."/>
            <person name="Diez M.S."/>
            <person name="Solano J."/>
            <person name="Bargiela R."/>
            <person name="Golyshina O.V."/>
            <person name="Manteca A."/>
            <person name="Ramos J.L."/>
            <person name="Gallego J.R."/>
            <person name="Llorente I."/>
            <person name="Martins Dos Santos V.A."/>
            <person name="Jensen O.N."/>
            <person name="Pelaez A.I."/>
            <person name="Sanchez J."/>
            <person name="Ferrer M."/>
        </authorList>
    </citation>
    <scope>NUCLEOTIDE SEQUENCE</scope>
</reference>
<dbReference type="InterPro" id="IPR013215">
    <property type="entry name" value="Cbl-indep_Met_Synth_N"/>
</dbReference>
<accession>T1BXE2</accession>
<dbReference type="GO" id="GO:0003871">
    <property type="term" value="F:5-methyltetrahydropteroyltriglutamate-homocysteine S-methyltransferase activity"/>
    <property type="evidence" value="ECO:0007669"/>
    <property type="project" value="InterPro"/>
</dbReference>
<dbReference type="GO" id="GO:0008652">
    <property type="term" value="P:amino acid biosynthetic process"/>
    <property type="evidence" value="ECO:0007669"/>
    <property type="project" value="InterPro"/>
</dbReference>
<proteinExistence type="predicted"/>
<evidence type="ECO:0000313" key="2">
    <source>
        <dbReference type="EMBL" id="EQD77596.1"/>
    </source>
</evidence>
<dbReference type="GO" id="GO:0008270">
    <property type="term" value="F:zinc ion binding"/>
    <property type="evidence" value="ECO:0007669"/>
    <property type="project" value="InterPro"/>
</dbReference>
<gene>
    <name evidence="2" type="ORF">B1B_00981</name>
</gene>
<feature type="domain" description="Cobalamin-independent methionine synthase MetE N-terminal" evidence="1">
    <location>
        <begin position="121"/>
        <end position="282"/>
    </location>
</feature>
<dbReference type="SUPFAM" id="SSF51726">
    <property type="entry name" value="UROD/MetE-like"/>
    <property type="match status" value="1"/>
</dbReference>
<organism evidence="2">
    <name type="scientific">mine drainage metagenome</name>
    <dbReference type="NCBI Taxonomy" id="410659"/>
    <lineage>
        <taxon>unclassified sequences</taxon>
        <taxon>metagenomes</taxon>
        <taxon>ecological metagenomes</taxon>
    </lineage>
</organism>
<dbReference type="EMBL" id="AUZY01000719">
    <property type="protein sequence ID" value="EQD77596.1"/>
    <property type="molecule type" value="Genomic_DNA"/>
</dbReference>
<dbReference type="Pfam" id="PF08267">
    <property type="entry name" value="Meth_synt_1"/>
    <property type="match status" value="1"/>
</dbReference>
<sequence length="325" mass="35494">MTVRTALSGPFPRSEALVAATRDLDRGRTTLEAVETLYTRTENEVLALEHRLGVDAPTAGYLRWQDIYRPISESWSGFSVGPVTRMFETNTFFRQPILLGPPERVPGAIAAWIPLPLRMAEKSRAKIVLPGPYTLAQAVDNRSGDTTEGLIHRLGRLLGDELHELHGRGYSIFQFQEPSLVVDPPTGPRAEAVLAAYRAIEARSSGSTTIVWTYFGDAAPEHALLDRLPVSVIGVDLAETEYERLRPWTASKGLGLGVIDPRTTLPEDPAEVAEIVHDLAARLQPPDLWLGPGGPLDLLPAEAAVRKLQLLPTARQEIAARGGAR</sequence>
<dbReference type="PANTHER" id="PTHR30519">
    <property type="entry name" value="5-METHYLTETRAHYDROPTEROYLTRIGLUTAMATE--HOMOCYSTEINE METHYLTRANSFERASE"/>
    <property type="match status" value="1"/>
</dbReference>
<dbReference type="Gene3D" id="3.20.20.210">
    <property type="match status" value="1"/>
</dbReference>